<evidence type="ECO:0000256" key="5">
    <source>
        <dbReference type="ARBA" id="ARBA00022989"/>
    </source>
</evidence>
<keyword evidence="3" id="KW-1003">Cell membrane</keyword>
<feature type="domain" description="Glycine transporter" evidence="8">
    <location>
        <begin position="99"/>
        <end position="172"/>
    </location>
</feature>
<feature type="transmembrane region" description="Helical" evidence="7">
    <location>
        <begin position="69"/>
        <end position="86"/>
    </location>
</feature>
<evidence type="ECO:0000313" key="9">
    <source>
        <dbReference type="EMBL" id="RKR73912.1"/>
    </source>
</evidence>
<dbReference type="Proteomes" id="UP000280008">
    <property type="component" value="Unassembled WGS sequence"/>
</dbReference>
<dbReference type="InterPro" id="IPR005115">
    <property type="entry name" value="Gly_transporter"/>
</dbReference>
<feature type="transmembrane region" description="Helical" evidence="7">
    <location>
        <begin position="93"/>
        <end position="112"/>
    </location>
</feature>
<evidence type="ECO:0000256" key="3">
    <source>
        <dbReference type="ARBA" id="ARBA00022475"/>
    </source>
</evidence>
<dbReference type="PANTHER" id="PTHR30506">
    <property type="entry name" value="INNER MEMBRANE PROTEIN"/>
    <property type="match status" value="1"/>
</dbReference>
<feature type="transmembrane region" description="Helical" evidence="7">
    <location>
        <begin position="124"/>
        <end position="144"/>
    </location>
</feature>
<feature type="transmembrane region" description="Helical" evidence="7">
    <location>
        <begin position="6"/>
        <end position="26"/>
    </location>
</feature>
<keyword evidence="10" id="KW-1185">Reference proteome</keyword>
<dbReference type="RefSeq" id="WP_121368722.1">
    <property type="nucleotide sequence ID" value="NZ_RBKS01000001.1"/>
</dbReference>
<gene>
    <name evidence="9" type="ORF">C8E83_1010</name>
</gene>
<reference evidence="9 10" key="1">
    <citation type="submission" date="2018-10" db="EMBL/GenBank/DDBJ databases">
        <title>Sequencing the genomes of 1000 actinobacteria strains.</title>
        <authorList>
            <person name="Klenk H.-P."/>
        </authorList>
    </citation>
    <scope>NUCLEOTIDE SEQUENCE [LARGE SCALE GENOMIC DNA]</scope>
    <source>
        <strain evidence="9 10">DSM 17894</strain>
    </source>
</reference>
<protein>
    <submittedName>
        <fullName evidence="9">Putative membrane protein YeiH</fullName>
    </submittedName>
</protein>
<evidence type="ECO:0000256" key="6">
    <source>
        <dbReference type="ARBA" id="ARBA00023136"/>
    </source>
</evidence>
<dbReference type="GO" id="GO:0005886">
    <property type="term" value="C:plasma membrane"/>
    <property type="evidence" value="ECO:0007669"/>
    <property type="project" value="UniProtKB-SubCell"/>
</dbReference>
<feature type="transmembrane region" description="Helical" evidence="7">
    <location>
        <begin position="38"/>
        <end position="63"/>
    </location>
</feature>
<comment type="subcellular location">
    <subcellularLocation>
        <location evidence="1">Cell membrane</location>
        <topology evidence="1">Multi-pass membrane protein</topology>
    </subcellularLocation>
</comment>
<evidence type="ECO:0000256" key="2">
    <source>
        <dbReference type="ARBA" id="ARBA00008193"/>
    </source>
</evidence>
<evidence type="ECO:0000256" key="7">
    <source>
        <dbReference type="SAM" id="Phobius"/>
    </source>
</evidence>
<evidence type="ECO:0000313" key="10">
    <source>
        <dbReference type="Proteomes" id="UP000280008"/>
    </source>
</evidence>
<keyword evidence="5 7" id="KW-1133">Transmembrane helix</keyword>
<dbReference type="OrthoDB" id="9791874at2"/>
<feature type="domain" description="Glycine transporter" evidence="8">
    <location>
        <begin position="10"/>
        <end position="87"/>
    </location>
</feature>
<accession>A0A495ID80</accession>
<comment type="caution">
    <text evidence="9">The sequence shown here is derived from an EMBL/GenBank/DDBJ whole genome shotgun (WGS) entry which is preliminary data.</text>
</comment>
<organism evidence="9 10">
    <name type="scientific">Frondihabitans australicus</name>
    <dbReference type="NCBI Taxonomy" id="386892"/>
    <lineage>
        <taxon>Bacteria</taxon>
        <taxon>Bacillati</taxon>
        <taxon>Actinomycetota</taxon>
        <taxon>Actinomycetes</taxon>
        <taxon>Micrococcales</taxon>
        <taxon>Microbacteriaceae</taxon>
        <taxon>Frondihabitans</taxon>
    </lineage>
</organism>
<dbReference type="AlphaFoldDB" id="A0A495ID80"/>
<dbReference type="Pfam" id="PF03458">
    <property type="entry name" value="Gly_transporter"/>
    <property type="match status" value="2"/>
</dbReference>
<comment type="similarity">
    <text evidence="2">Belongs to the UPF0126 family.</text>
</comment>
<keyword evidence="4 7" id="KW-0812">Transmembrane</keyword>
<evidence type="ECO:0000259" key="8">
    <source>
        <dbReference type="Pfam" id="PF03458"/>
    </source>
</evidence>
<proteinExistence type="inferred from homology"/>
<feature type="transmembrane region" description="Helical" evidence="7">
    <location>
        <begin position="181"/>
        <end position="202"/>
    </location>
</feature>
<keyword evidence="6 7" id="KW-0472">Membrane</keyword>
<name>A0A495ID80_9MICO</name>
<dbReference type="PANTHER" id="PTHR30506:SF3">
    <property type="entry name" value="UPF0126 INNER MEMBRANE PROTEIN YADS-RELATED"/>
    <property type="match status" value="1"/>
</dbReference>
<dbReference type="EMBL" id="RBKS01000001">
    <property type="protein sequence ID" value="RKR73912.1"/>
    <property type="molecule type" value="Genomic_DNA"/>
</dbReference>
<sequence length="220" mass="22791">MSATAISIPLWADLSAVALGSLQGALFASTFRDRRIDLLGVAIVGTAAGLGGGILRDVLLGVIPRALESNWYLLVAVLASLLGMLLQRIFSRLAALITVLDALTLGVYGAIGATKALAFGLPEIPAIFVGVVAAVGGSVMRDVLMNLTIAMMHVGSLYAVAAGAGTIVLVAMVAVGTPTLAAGIVGTVVTVVIRLLAVRFGWTLPEQRALSRLPRWRRPR</sequence>
<evidence type="ECO:0000256" key="4">
    <source>
        <dbReference type="ARBA" id="ARBA00022692"/>
    </source>
</evidence>
<evidence type="ECO:0000256" key="1">
    <source>
        <dbReference type="ARBA" id="ARBA00004651"/>
    </source>
</evidence>
<feature type="transmembrane region" description="Helical" evidence="7">
    <location>
        <begin position="156"/>
        <end position="175"/>
    </location>
</feature>